<dbReference type="EMBL" id="AYCK01002442">
    <property type="status" value="NOT_ANNOTATED_CDS"/>
    <property type="molecule type" value="Genomic_DNA"/>
</dbReference>
<dbReference type="InterPro" id="IPR007110">
    <property type="entry name" value="Ig-like_dom"/>
</dbReference>
<dbReference type="GO" id="GO:0071222">
    <property type="term" value="P:cellular response to lipopolysaccharide"/>
    <property type="evidence" value="ECO:0007669"/>
    <property type="project" value="TreeGrafter"/>
</dbReference>
<reference evidence="15" key="1">
    <citation type="submission" date="2013-10" db="EMBL/GenBank/DDBJ databases">
        <authorList>
            <person name="Schartl M."/>
            <person name="Warren W."/>
        </authorList>
    </citation>
    <scope>NUCLEOTIDE SEQUENCE [LARGE SCALE GENOMIC DNA]</scope>
    <source>
        <strain evidence="15">female</strain>
    </source>
</reference>
<dbReference type="GO" id="GO:0031295">
    <property type="term" value="P:T cell costimulation"/>
    <property type="evidence" value="ECO:0007669"/>
    <property type="project" value="TreeGrafter"/>
</dbReference>
<dbReference type="GO" id="GO:0042130">
    <property type="term" value="P:negative regulation of T cell proliferation"/>
    <property type="evidence" value="ECO:0007669"/>
    <property type="project" value="TreeGrafter"/>
</dbReference>
<dbReference type="SUPFAM" id="SSF48726">
    <property type="entry name" value="Immunoglobulin"/>
    <property type="match status" value="2"/>
</dbReference>
<dbReference type="InterPro" id="IPR036179">
    <property type="entry name" value="Ig-like_dom_sf"/>
</dbReference>
<keyword evidence="10" id="KW-0393">Immunoglobulin domain</keyword>
<organism evidence="14 15">
    <name type="scientific">Poecilia formosa</name>
    <name type="common">Amazon molly</name>
    <name type="synonym">Limia formosa</name>
    <dbReference type="NCBI Taxonomy" id="48698"/>
    <lineage>
        <taxon>Eukaryota</taxon>
        <taxon>Metazoa</taxon>
        <taxon>Chordata</taxon>
        <taxon>Craniata</taxon>
        <taxon>Vertebrata</taxon>
        <taxon>Euteleostomi</taxon>
        <taxon>Actinopterygii</taxon>
        <taxon>Neopterygii</taxon>
        <taxon>Teleostei</taxon>
        <taxon>Neoteleostei</taxon>
        <taxon>Acanthomorphata</taxon>
        <taxon>Ovalentaria</taxon>
        <taxon>Atherinomorphae</taxon>
        <taxon>Cyprinodontiformes</taxon>
        <taxon>Poeciliidae</taxon>
        <taxon>Poeciliinae</taxon>
        <taxon>Poecilia</taxon>
    </lineage>
</organism>
<name>A0A096LV02_POEFO</name>
<evidence type="ECO:0000256" key="12">
    <source>
        <dbReference type="SAM" id="SignalP"/>
    </source>
</evidence>
<dbReference type="EMBL" id="AYCK01002443">
    <property type="status" value="NOT_ANNOTATED_CDS"/>
    <property type="molecule type" value="Genomic_DNA"/>
</dbReference>
<dbReference type="PROSITE" id="PS50835">
    <property type="entry name" value="IG_LIKE"/>
    <property type="match status" value="2"/>
</dbReference>
<dbReference type="Pfam" id="PF07686">
    <property type="entry name" value="V-set"/>
    <property type="match status" value="2"/>
</dbReference>
<dbReference type="Proteomes" id="UP000028760">
    <property type="component" value="Unassembled WGS sequence"/>
</dbReference>
<evidence type="ECO:0000256" key="2">
    <source>
        <dbReference type="ARBA" id="ARBA00022475"/>
    </source>
</evidence>
<keyword evidence="5 11" id="KW-1133">Transmembrane helix</keyword>
<evidence type="ECO:0000256" key="4">
    <source>
        <dbReference type="ARBA" id="ARBA00022729"/>
    </source>
</evidence>
<evidence type="ECO:0000256" key="9">
    <source>
        <dbReference type="ARBA" id="ARBA00023180"/>
    </source>
</evidence>
<dbReference type="AlphaFoldDB" id="A0A096LV02"/>
<sequence>MGLLLVLYLCISTWTGKTLGDENGVVTVNVSQGKDAILPCSPTTKENLSFKSFKWRKDGQNVFYYDAGSHYNNGHDGQDPQFKDRVSFFQDQLGSGDASIQIQTVTIQDNGIYSCEISGLNSGSQTFNIKLLVNVPILQTREGSDVMLPCSPSGKDDLTHETFDWQKDDEQQVFLYRNGKHYNNGLTGQNENFRNRVEFFQDQLQFGNASIRIKNTKLTDSGNYSCTIPHLQPPGQKFYMKLVVHVCPKPRLGTKKTADGIRVICSVPDVSKVEMEMELHNSDDKSVGQLVDAGTSQNNKYFIFSVTKEGDYRCLVKQKEFCHQIYSEESFVLISGDDKGLSPGYVAVIVAFILSAILNITLLYFLWKCTRSSGRV</sequence>
<dbReference type="Ensembl" id="ENSPFOT00000021954.1">
    <property type="protein sequence ID" value="ENSPFOP00000022993.1"/>
    <property type="gene ID" value="ENSPFOG00000022468.1"/>
</dbReference>
<evidence type="ECO:0000256" key="11">
    <source>
        <dbReference type="SAM" id="Phobius"/>
    </source>
</evidence>
<keyword evidence="6 11" id="KW-0472">Membrane</keyword>
<feature type="transmembrane region" description="Helical" evidence="11">
    <location>
        <begin position="345"/>
        <end position="367"/>
    </location>
</feature>
<keyword evidence="2" id="KW-1003">Cell membrane</keyword>
<dbReference type="GO" id="GO:0007166">
    <property type="term" value="P:cell surface receptor signaling pathway"/>
    <property type="evidence" value="ECO:0007669"/>
    <property type="project" value="TreeGrafter"/>
</dbReference>
<reference evidence="14" key="2">
    <citation type="submission" date="2025-05" db="UniProtKB">
        <authorList>
            <consortium name="Ensembl"/>
        </authorList>
    </citation>
    <scope>IDENTIFICATION</scope>
</reference>
<dbReference type="PANTHER" id="PTHR25466">
    <property type="entry name" value="T-LYMPHOCYTE ACTIVATION ANTIGEN"/>
    <property type="match status" value="1"/>
</dbReference>
<feature type="domain" description="Ig-like" evidence="13">
    <location>
        <begin position="129"/>
        <end position="243"/>
    </location>
</feature>
<dbReference type="GeneTree" id="ENSGT01150000287359"/>
<dbReference type="SMART" id="SM00409">
    <property type="entry name" value="IG"/>
    <property type="match status" value="3"/>
</dbReference>
<dbReference type="GO" id="GO:0042102">
    <property type="term" value="P:positive regulation of T cell proliferation"/>
    <property type="evidence" value="ECO:0007669"/>
    <property type="project" value="TreeGrafter"/>
</dbReference>
<evidence type="ECO:0000256" key="7">
    <source>
        <dbReference type="ARBA" id="ARBA00023157"/>
    </source>
</evidence>
<proteinExistence type="predicted"/>
<accession>A0A096LV02</accession>
<evidence type="ECO:0000256" key="5">
    <source>
        <dbReference type="ARBA" id="ARBA00022989"/>
    </source>
</evidence>
<evidence type="ECO:0000256" key="3">
    <source>
        <dbReference type="ARBA" id="ARBA00022692"/>
    </source>
</evidence>
<protein>
    <recommendedName>
        <fullName evidence="13">Ig-like domain-containing protein</fullName>
    </recommendedName>
</protein>
<evidence type="ECO:0000259" key="13">
    <source>
        <dbReference type="PROSITE" id="PS50835"/>
    </source>
</evidence>
<dbReference type="SMART" id="SM00408">
    <property type="entry name" value="IGc2"/>
    <property type="match status" value="2"/>
</dbReference>
<dbReference type="GO" id="GO:0006955">
    <property type="term" value="P:immune response"/>
    <property type="evidence" value="ECO:0007669"/>
    <property type="project" value="TreeGrafter"/>
</dbReference>
<evidence type="ECO:0000256" key="8">
    <source>
        <dbReference type="ARBA" id="ARBA00023170"/>
    </source>
</evidence>
<dbReference type="SMART" id="SM00406">
    <property type="entry name" value="IGv"/>
    <property type="match status" value="2"/>
</dbReference>
<evidence type="ECO:0000256" key="6">
    <source>
        <dbReference type="ARBA" id="ARBA00023136"/>
    </source>
</evidence>
<evidence type="ECO:0000256" key="1">
    <source>
        <dbReference type="ARBA" id="ARBA00004251"/>
    </source>
</evidence>
<dbReference type="OMA" id="THETFDW"/>
<evidence type="ECO:0000313" key="15">
    <source>
        <dbReference type="Proteomes" id="UP000028760"/>
    </source>
</evidence>
<comment type="subcellular location">
    <subcellularLocation>
        <location evidence="1">Cell membrane</location>
        <topology evidence="1">Single-pass type I membrane protein</topology>
    </subcellularLocation>
</comment>
<keyword evidence="3 11" id="KW-0812">Transmembrane</keyword>
<keyword evidence="8" id="KW-0675">Receptor</keyword>
<keyword evidence="9" id="KW-0325">Glycoprotein</keyword>
<dbReference type="Ensembl" id="ENSPFOT00000022260.1">
    <property type="protein sequence ID" value="ENSPFOP00000031121.1"/>
    <property type="gene ID" value="ENSPFOG00000022468.1"/>
</dbReference>
<keyword evidence="4 12" id="KW-0732">Signal</keyword>
<dbReference type="Gene3D" id="2.60.40.10">
    <property type="entry name" value="Immunoglobulins"/>
    <property type="match status" value="2"/>
</dbReference>
<evidence type="ECO:0000256" key="10">
    <source>
        <dbReference type="ARBA" id="ARBA00023319"/>
    </source>
</evidence>
<feature type="chain" id="PRO_5015031807" description="Ig-like domain-containing protein" evidence="12">
    <location>
        <begin position="21"/>
        <end position="376"/>
    </location>
</feature>
<dbReference type="InterPro" id="IPR013106">
    <property type="entry name" value="Ig_V-set"/>
</dbReference>
<dbReference type="InterPro" id="IPR003599">
    <property type="entry name" value="Ig_sub"/>
</dbReference>
<feature type="domain" description="Ig-like" evidence="13">
    <location>
        <begin position="30"/>
        <end position="128"/>
    </location>
</feature>
<dbReference type="PANTHER" id="PTHR25466:SF14">
    <property type="entry name" value="BUTYROPHILIN SUBFAMILY 2 MEMBER A2-LIKE-RELATED"/>
    <property type="match status" value="1"/>
</dbReference>
<dbReference type="InterPro" id="IPR051713">
    <property type="entry name" value="T-cell_Activation_Regulation"/>
</dbReference>
<evidence type="ECO:0000313" key="14">
    <source>
        <dbReference type="Ensembl" id="ENSPFOP00000022993.1"/>
    </source>
</evidence>
<feature type="signal peptide" evidence="12">
    <location>
        <begin position="1"/>
        <end position="20"/>
    </location>
</feature>
<dbReference type="InterPro" id="IPR003598">
    <property type="entry name" value="Ig_sub2"/>
</dbReference>
<keyword evidence="7" id="KW-1015">Disulfide bond</keyword>
<dbReference type="GO" id="GO:0009897">
    <property type="term" value="C:external side of plasma membrane"/>
    <property type="evidence" value="ECO:0007669"/>
    <property type="project" value="TreeGrafter"/>
</dbReference>
<dbReference type="InterPro" id="IPR013783">
    <property type="entry name" value="Ig-like_fold"/>
</dbReference>
<keyword evidence="15" id="KW-1185">Reference proteome</keyword>